<dbReference type="SUPFAM" id="SSF81383">
    <property type="entry name" value="F-box domain"/>
    <property type="match status" value="1"/>
</dbReference>
<dbReference type="Gene3D" id="1.20.1280.50">
    <property type="match status" value="1"/>
</dbReference>
<dbReference type="CDD" id="cd09917">
    <property type="entry name" value="F-box_SF"/>
    <property type="match status" value="1"/>
</dbReference>
<dbReference type="PANTHER" id="PTHR47123">
    <property type="entry name" value="F-BOX PROTEIN SKIP23"/>
    <property type="match status" value="1"/>
</dbReference>
<name>A0AAW0M4D8_QUESU</name>
<dbReference type="Pfam" id="PF03478">
    <property type="entry name" value="Beta-prop_KIB1-4"/>
    <property type="match status" value="1"/>
</dbReference>
<reference evidence="2 3" key="1">
    <citation type="journal article" date="2018" name="Sci. Data">
        <title>The draft genome sequence of cork oak.</title>
        <authorList>
            <person name="Ramos A.M."/>
            <person name="Usie A."/>
            <person name="Barbosa P."/>
            <person name="Barros P.M."/>
            <person name="Capote T."/>
            <person name="Chaves I."/>
            <person name="Simoes F."/>
            <person name="Abreu I."/>
            <person name="Carrasquinho I."/>
            <person name="Faro C."/>
            <person name="Guimaraes J.B."/>
            <person name="Mendonca D."/>
            <person name="Nobrega F."/>
            <person name="Rodrigues L."/>
            <person name="Saibo N.J.M."/>
            <person name="Varela M.C."/>
            <person name="Egas C."/>
            <person name="Matos J."/>
            <person name="Miguel C.M."/>
            <person name="Oliveira M.M."/>
            <person name="Ricardo C.P."/>
            <person name="Goncalves S."/>
        </authorList>
    </citation>
    <scope>NUCLEOTIDE SEQUENCE [LARGE SCALE GENOMIC DNA]</scope>
    <source>
        <strain evidence="3">cv. HL8</strain>
    </source>
</reference>
<dbReference type="InterPro" id="IPR051304">
    <property type="entry name" value="SCF_F-box_domain"/>
</dbReference>
<dbReference type="AlphaFoldDB" id="A0AAW0M4D8"/>
<accession>A0AAW0M4D8</accession>
<dbReference type="InterPro" id="IPR001810">
    <property type="entry name" value="F-box_dom"/>
</dbReference>
<dbReference type="EMBL" id="PKMF04000017">
    <property type="protein sequence ID" value="KAK7858753.1"/>
    <property type="molecule type" value="Genomic_DNA"/>
</dbReference>
<evidence type="ECO:0000313" key="3">
    <source>
        <dbReference type="Proteomes" id="UP000237347"/>
    </source>
</evidence>
<evidence type="ECO:0000313" key="2">
    <source>
        <dbReference type="EMBL" id="KAK7858753.1"/>
    </source>
</evidence>
<dbReference type="PANTHER" id="PTHR47123:SF24">
    <property type="entry name" value="LOW PROTEIN: F-BOX_KELCH-REPEAT PROTEIN"/>
    <property type="match status" value="1"/>
</dbReference>
<sequence length="303" mass="35453">MAEWSKLPNDILLLIAKRLETRIDLLRFRSVCTSWRSSVPPQKPRWLKIPTYDTQVADHFYLSESAIYLVQSRENPDQTTPPDCWFIMIRKDKFGSKHLPHQLTNSKITSTAFRKVYLNCSKLQVHEWITEYVLQYTPKDKTCIDSAYHEERNLMVQKVAFMSSSPGSKDFVLLASGVPRKFAFLFKSSTWERTKIERYSYCYDVARFSVRLFAVDECRKTIAIHPTSGVSIDIFCGESFFKDCLHEASLIELNDSELMLVHKHTEIYDNVPEDPTSPENYLYCIMPNGKKLRFPIFTWENGW</sequence>
<dbReference type="InterPro" id="IPR005174">
    <property type="entry name" value="KIB1-4_b-propeller"/>
</dbReference>
<proteinExistence type="predicted"/>
<feature type="domain" description="F-box" evidence="1">
    <location>
        <begin position="7"/>
        <end position="48"/>
    </location>
</feature>
<organism evidence="2 3">
    <name type="scientific">Quercus suber</name>
    <name type="common">Cork oak</name>
    <dbReference type="NCBI Taxonomy" id="58331"/>
    <lineage>
        <taxon>Eukaryota</taxon>
        <taxon>Viridiplantae</taxon>
        <taxon>Streptophyta</taxon>
        <taxon>Embryophyta</taxon>
        <taxon>Tracheophyta</taxon>
        <taxon>Spermatophyta</taxon>
        <taxon>Magnoliopsida</taxon>
        <taxon>eudicotyledons</taxon>
        <taxon>Gunneridae</taxon>
        <taxon>Pentapetalae</taxon>
        <taxon>rosids</taxon>
        <taxon>fabids</taxon>
        <taxon>Fagales</taxon>
        <taxon>Fagaceae</taxon>
        <taxon>Quercus</taxon>
    </lineage>
</organism>
<evidence type="ECO:0000259" key="1">
    <source>
        <dbReference type="SMART" id="SM00256"/>
    </source>
</evidence>
<dbReference type="SMART" id="SM00256">
    <property type="entry name" value="FBOX"/>
    <property type="match status" value="1"/>
</dbReference>
<gene>
    <name evidence="2" type="primary">SKIP23_5</name>
    <name evidence="2" type="ORF">CFP56_010468</name>
</gene>
<keyword evidence="3" id="KW-1185">Reference proteome</keyword>
<dbReference type="Proteomes" id="UP000237347">
    <property type="component" value="Unassembled WGS sequence"/>
</dbReference>
<dbReference type="Pfam" id="PF12937">
    <property type="entry name" value="F-box-like"/>
    <property type="match status" value="1"/>
</dbReference>
<dbReference type="InterPro" id="IPR036047">
    <property type="entry name" value="F-box-like_dom_sf"/>
</dbReference>
<dbReference type="Gramene" id="rna-CFP56_54071">
    <property type="protein sequence ID" value="cds-POF20311.1"/>
    <property type="gene ID" value="gene-CFP56_54071"/>
</dbReference>
<protein>
    <submittedName>
        <fullName evidence="2">F-box protein skip23</fullName>
    </submittedName>
</protein>
<comment type="caution">
    <text evidence="2">The sequence shown here is derived from an EMBL/GenBank/DDBJ whole genome shotgun (WGS) entry which is preliminary data.</text>
</comment>